<dbReference type="Gene3D" id="1.20.1070.10">
    <property type="entry name" value="Rhodopsin 7-helix transmembrane proteins"/>
    <property type="match status" value="1"/>
</dbReference>
<dbReference type="Pfam" id="PF00001">
    <property type="entry name" value="7tm_1"/>
    <property type="match status" value="1"/>
</dbReference>
<keyword evidence="6 10" id="KW-0472">Membrane</keyword>
<evidence type="ECO:0000256" key="10">
    <source>
        <dbReference type="SAM" id="Phobius"/>
    </source>
</evidence>
<keyword evidence="5 9" id="KW-0297">G-protein coupled receptor</keyword>
<proteinExistence type="inferred from homology"/>
<evidence type="ECO:0000256" key="7">
    <source>
        <dbReference type="ARBA" id="ARBA00023170"/>
    </source>
</evidence>
<feature type="transmembrane region" description="Helical" evidence="10">
    <location>
        <begin position="273"/>
        <end position="291"/>
    </location>
</feature>
<dbReference type="InterPro" id="IPR000276">
    <property type="entry name" value="GPCR_Rhodpsn"/>
</dbReference>
<feature type="transmembrane region" description="Helical" evidence="10">
    <location>
        <begin position="98"/>
        <end position="121"/>
    </location>
</feature>
<sequence>MNDSSSSSSLSYDYEEVTREYQVIRKLYICISAVCMFTNTMVVLAFISSYNLRERVANYFILNLSINDFVTGFVNLVYQCLIYNPFFYGSIYCWILSAIQPTVFACSFMSMALVSLDRYIYITSPLCYHMRVTAIRVKTAILCSWVIPIIIVIVIPNIIHPFYHVIEDHCIYLESTSVTVSGPIMAMVTMTIMLFSSISILIEARKQRRRIVNQGSMSPTSVYLFNPSGDIRRLVNTGVLVLIFLIMWLPYIVTATLVMSKQNQRFNARSLELAAIFVFLNSAINPMLYAMNPDFKKAYLQILRFKLF</sequence>
<evidence type="ECO:0000313" key="13">
    <source>
        <dbReference type="RefSeq" id="XP_006815826.1"/>
    </source>
</evidence>
<organism evidence="12 13">
    <name type="scientific">Saccoglossus kowalevskii</name>
    <name type="common">Acorn worm</name>
    <dbReference type="NCBI Taxonomy" id="10224"/>
    <lineage>
        <taxon>Eukaryota</taxon>
        <taxon>Metazoa</taxon>
        <taxon>Hemichordata</taxon>
        <taxon>Enteropneusta</taxon>
        <taxon>Harrimaniidae</taxon>
        <taxon>Saccoglossus</taxon>
    </lineage>
</organism>
<reference evidence="13" key="1">
    <citation type="submission" date="2025-08" db="UniProtKB">
        <authorList>
            <consortium name="RefSeq"/>
        </authorList>
    </citation>
    <scope>IDENTIFICATION</scope>
    <source>
        <tissue evidence="13">Testes</tissue>
    </source>
</reference>
<feature type="transmembrane region" description="Helical" evidence="10">
    <location>
        <begin position="59"/>
        <end position="78"/>
    </location>
</feature>
<dbReference type="Proteomes" id="UP000694865">
    <property type="component" value="Unplaced"/>
</dbReference>
<keyword evidence="3 9" id="KW-0812">Transmembrane</keyword>
<keyword evidence="4 10" id="KW-1133">Transmembrane helix</keyword>
<evidence type="ECO:0000256" key="8">
    <source>
        <dbReference type="ARBA" id="ARBA00023224"/>
    </source>
</evidence>
<protein>
    <submittedName>
        <fullName evidence="13">Histamine H2 receptor-like</fullName>
    </submittedName>
</protein>
<accession>A0ABM0M735</accession>
<dbReference type="PROSITE" id="PS00237">
    <property type="entry name" value="G_PROTEIN_RECEP_F1_1"/>
    <property type="match status" value="1"/>
</dbReference>
<feature type="transmembrane region" description="Helical" evidence="10">
    <location>
        <begin position="26"/>
        <end position="47"/>
    </location>
</feature>
<dbReference type="InterPro" id="IPR017452">
    <property type="entry name" value="GPCR_Rhodpsn_7TM"/>
</dbReference>
<feature type="transmembrane region" description="Helical" evidence="10">
    <location>
        <begin position="183"/>
        <end position="202"/>
    </location>
</feature>
<evidence type="ECO:0000256" key="6">
    <source>
        <dbReference type="ARBA" id="ARBA00023136"/>
    </source>
</evidence>
<comment type="subcellular location">
    <subcellularLocation>
        <location evidence="1">Cell membrane</location>
        <topology evidence="1">Multi-pass membrane protein</topology>
    </subcellularLocation>
</comment>
<evidence type="ECO:0000259" key="11">
    <source>
        <dbReference type="PROSITE" id="PS50262"/>
    </source>
</evidence>
<evidence type="ECO:0000256" key="2">
    <source>
        <dbReference type="ARBA" id="ARBA00022475"/>
    </source>
</evidence>
<dbReference type="PRINTS" id="PR00237">
    <property type="entry name" value="GPCRRHODOPSN"/>
</dbReference>
<evidence type="ECO:0000256" key="3">
    <source>
        <dbReference type="ARBA" id="ARBA00022692"/>
    </source>
</evidence>
<dbReference type="SUPFAM" id="SSF81321">
    <property type="entry name" value="Family A G protein-coupled receptor-like"/>
    <property type="match status" value="1"/>
</dbReference>
<comment type="similarity">
    <text evidence="9">Belongs to the G-protein coupled receptor 1 family.</text>
</comment>
<evidence type="ECO:0000313" key="12">
    <source>
        <dbReference type="Proteomes" id="UP000694865"/>
    </source>
</evidence>
<feature type="transmembrane region" description="Helical" evidence="10">
    <location>
        <begin position="142"/>
        <end position="163"/>
    </location>
</feature>
<feature type="domain" description="G-protein coupled receptors family 1 profile" evidence="11">
    <location>
        <begin position="38"/>
        <end position="289"/>
    </location>
</feature>
<dbReference type="GeneID" id="102806437"/>
<dbReference type="CDD" id="cd00637">
    <property type="entry name" value="7tm_classA_rhodopsin-like"/>
    <property type="match status" value="1"/>
</dbReference>
<name>A0ABM0M735_SACKO</name>
<gene>
    <name evidence="13" type="primary">LOC102806437</name>
</gene>
<keyword evidence="12" id="KW-1185">Reference proteome</keyword>
<feature type="transmembrane region" description="Helical" evidence="10">
    <location>
        <begin position="234"/>
        <end position="253"/>
    </location>
</feature>
<evidence type="ECO:0000256" key="4">
    <source>
        <dbReference type="ARBA" id="ARBA00022989"/>
    </source>
</evidence>
<dbReference type="RefSeq" id="XP_006815826.1">
    <property type="nucleotide sequence ID" value="XM_006815763.1"/>
</dbReference>
<dbReference type="PROSITE" id="PS50262">
    <property type="entry name" value="G_PROTEIN_RECEP_F1_2"/>
    <property type="match status" value="1"/>
</dbReference>
<evidence type="ECO:0000256" key="1">
    <source>
        <dbReference type="ARBA" id="ARBA00004651"/>
    </source>
</evidence>
<keyword evidence="7 9" id="KW-0675">Receptor</keyword>
<keyword evidence="2" id="KW-1003">Cell membrane</keyword>
<dbReference type="PANTHER" id="PTHR24247:SF278">
    <property type="entry name" value="HISTAMINE H2 RECEPTOR"/>
    <property type="match status" value="1"/>
</dbReference>
<evidence type="ECO:0000256" key="5">
    <source>
        <dbReference type="ARBA" id="ARBA00023040"/>
    </source>
</evidence>
<keyword evidence="8 9" id="KW-0807">Transducer</keyword>
<evidence type="ECO:0000256" key="9">
    <source>
        <dbReference type="RuleBase" id="RU000688"/>
    </source>
</evidence>
<dbReference type="PANTHER" id="PTHR24247">
    <property type="entry name" value="5-HYDROXYTRYPTAMINE RECEPTOR"/>
    <property type="match status" value="1"/>
</dbReference>